<dbReference type="Pfam" id="PF20285">
    <property type="entry name" value="CTD9"/>
    <property type="match status" value="1"/>
</dbReference>
<protein>
    <recommendedName>
        <fullName evidence="1">ABC-three component systems C-terminal domain-containing protein</fullName>
    </recommendedName>
</protein>
<dbReference type="STRING" id="1262585.BJI46_02610"/>
<evidence type="ECO:0000313" key="3">
    <source>
        <dbReference type="Proteomes" id="UP000185895"/>
    </source>
</evidence>
<comment type="caution">
    <text evidence="2">The sequence shown here is derived from an EMBL/GenBank/DDBJ whole genome shotgun (WGS) entry which is preliminary data.</text>
</comment>
<gene>
    <name evidence="2" type="ORF">BJI46_02610</name>
</gene>
<dbReference type="RefSeq" id="WP_070069865.1">
    <property type="nucleotide sequence ID" value="NZ_MKKK01000023.1"/>
</dbReference>
<reference evidence="2 3" key="1">
    <citation type="submission" date="2016-09" db="EMBL/GenBank/DDBJ databases">
        <authorList>
            <person name="Capua I."/>
            <person name="De Benedictis P."/>
            <person name="Joannis T."/>
            <person name="Lombin L.H."/>
            <person name="Cattoli G."/>
        </authorList>
    </citation>
    <scope>NUCLEOTIDE SEQUENCE [LARGE SCALE GENOMIC DNA]</scope>
    <source>
        <strain evidence="2 3">ANC 4671</strain>
    </source>
</reference>
<accession>A0A1E7R8Z1</accession>
<proteinExistence type="predicted"/>
<keyword evidence="3" id="KW-1185">Reference proteome</keyword>
<dbReference type="OrthoDB" id="9088658at2"/>
<dbReference type="Proteomes" id="UP000185895">
    <property type="component" value="Unassembled WGS sequence"/>
</dbReference>
<dbReference type="AlphaFoldDB" id="A0A1E7R8Z1"/>
<dbReference type="InterPro" id="IPR046911">
    <property type="entry name" value="ABC-3C_CTD9"/>
</dbReference>
<evidence type="ECO:0000259" key="1">
    <source>
        <dbReference type="Pfam" id="PF20285"/>
    </source>
</evidence>
<name>A0A1E7R8Z1_9GAMM</name>
<organism evidence="2 3">
    <name type="scientific">Acinetobacter qingfengensis</name>
    <dbReference type="NCBI Taxonomy" id="1262585"/>
    <lineage>
        <taxon>Bacteria</taxon>
        <taxon>Pseudomonadati</taxon>
        <taxon>Pseudomonadota</taxon>
        <taxon>Gammaproteobacteria</taxon>
        <taxon>Moraxellales</taxon>
        <taxon>Moraxellaceae</taxon>
        <taxon>Acinetobacter</taxon>
    </lineage>
</organism>
<feature type="domain" description="ABC-three component systems C-terminal" evidence="1">
    <location>
        <begin position="75"/>
        <end position="187"/>
    </location>
</feature>
<sequence length="191" mass="21495">MSSQKDIQAGGDVAGGNIDKSQSYHIHLPANGHVSLLQPFLDIMAKIESGNSIDIENELDDIEHYSKHHRSDNRGLEKKLEDSGRHYMVDDAVRYKTKASQFILKNQDKPALLYLIGRILSRIKITYDSLIVPLIQADASIEIIEANIFKEVVTPIQNTLVGTPLSYNDDCVVHLMYFLAGNCHICWDKKC</sequence>
<dbReference type="EMBL" id="MKKK01000023">
    <property type="protein sequence ID" value="OEY95830.1"/>
    <property type="molecule type" value="Genomic_DNA"/>
</dbReference>
<evidence type="ECO:0000313" key="2">
    <source>
        <dbReference type="EMBL" id="OEY95830.1"/>
    </source>
</evidence>